<dbReference type="GO" id="GO:0005524">
    <property type="term" value="F:ATP binding"/>
    <property type="evidence" value="ECO:0007669"/>
    <property type="project" value="UniProtKB-KW"/>
</dbReference>
<keyword evidence="3" id="KW-0547">Nucleotide-binding</keyword>
<accession>A0A8H3L0Z1</accession>
<dbReference type="InterPro" id="IPR000719">
    <property type="entry name" value="Prot_kinase_dom"/>
</dbReference>
<evidence type="ECO:0000256" key="2">
    <source>
        <dbReference type="ARBA" id="ARBA00022679"/>
    </source>
</evidence>
<proteinExistence type="predicted"/>
<protein>
    <submittedName>
        <fullName evidence="7">Kinase-like domain-containing protein</fullName>
    </submittedName>
</protein>
<reference evidence="7" key="1">
    <citation type="submission" date="2019-10" db="EMBL/GenBank/DDBJ databases">
        <title>Conservation and host-specific expression of non-tandemly repeated heterogenous ribosome RNA gene in arbuscular mycorrhizal fungi.</title>
        <authorList>
            <person name="Maeda T."/>
            <person name="Kobayashi Y."/>
            <person name="Nakagawa T."/>
            <person name="Ezawa T."/>
            <person name="Yamaguchi K."/>
            <person name="Bino T."/>
            <person name="Nishimoto Y."/>
            <person name="Shigenobu S."/>
            <person name="Kawaguchi M."/>
        </authorList>
    </citation>
    <scope>NUCLEOTIDE SEQUENCE</scope>
    <source>
        <strain evidence="7">HR1</strain>
    </source>
</reference>
<organism evidence="7 8">
    <name type="scientific">Rhizophagus clarus</name>
    <dbReference type="NCBI Taxonomy" id="94130"/>
    <lineage>
        <taxon>Eukaryota</taxon>
        <taxon>Fungi</taxon>
        <taxon>Fungi incertae sedis</taxon>
        <taxon>Mucoromycota</taxon>
        <taxon>Glomeromycotina</taxon>
        <taxon>Glomeromycetes</taxon>
        <taxon>Glomerales</taxon>
        <taxon>Glomeraceae</taxon>
        <taxon>Rhizophagus</taxon>
    </lineage>
</organism>
<dbReference type="GO" id="GO:0007254">
    <property type="term" value="P:JNK cascade"/>
    <property type="evidence" value="ECO:0007669"/>
    <property type="project" value="TreeGrafter"/>
</dbReference>
<dbReference type="OrthoDB" id="2370079at2759"/>
<name>A0A8H3L0Z1_9GLOM</name>
<dbReference type="Pfam" id="PF07714">
    <property type="entry name" value="PK_Tyr_Ser-Thr"/>
    <property type="match status" value="1"/>
</dbReference>
<evidence type="ECO:0000259" key="6">
    <source>
        <dbReference type="PROSITE" id="PS50011"/>
    </source>
</evidence>
<dbReference type="EMBL" id="BLAL01000030">
    <property type="protein sequence ID" value="GES77264.1"/>
    <property type="molecule type" value="Genomic_DNA"/>
</dbReference>
<evidence type="ECO:0000313" key="7">
    <source>
        <dbReference type="EMBL" id="GES77264.1"/>
    </source>
</evidence>
<dbReference type="Proteomes" id="UP000615446">
    <property type="component" value="Unassembled WGS sequence"/>
</dbReference>
<dbReference type="PANTHER" id="PTHR46716">
    <property type="entry name" value="MITOGEN-ACTIVATED PROTEIN KINASE KINASE KINASE 7"/>
    <property type="match status" value="1"/>
</dbReference>
<evidence type="ECO:0000256" key="3">
    <source>
        <dbReference type="ARBA" id="ARBA00022741"/>
    </source>
</evidence>
<comment type="caution">
    <text evidence="7">The sequence shown here is derived from an EMBL/GenBank/DDBJ whole genome shotgun (WGS) entry which is preliminary data.</text>
</comment>
<dbReference type="GO" id="GO:0006955">
    <property type="term" value="P:immune response"/>
    <property type="evidence" value="ECO:0007669"/>
    <property type="project" value="TreeGrafter"/>
</dbReference>
<dbReference type="InterPro" id="IPR011009">
    <property type="entry name" value="Kinase-like_dom_sf"/>
</dbReference>
<evidence type="ECO:0000313" key="8">
    <source>
        <dbReference type="Proteomes" id="UP000615446"/>
    </source>
</evidence>
<keyword evidence="4 7" id="KW-0418">Kinase</keyword>
<gene>
    <name evidence="7" type="ORF">RCL2_000464800</name>
</gene>
<sequence length="373" mass="44127">MYNSTICYENGEEIEKKLEKAFYWQKVAESNKVDSEDEVELCNECKQPYIDYKWCQQCNTKRFQQDTTKLASKNEFIDKFIQEAQQNARNSYEILEWIPYDRLSNIEYYDKGGFSEIHKAIWLDGPIYSWNFNKQQWNRQTGYEVILKIIGNSSSLDSKFLNEWKYHYNYDYNEVFVIDLGLCKPINDSQNSDIYGVVPYMAPEILRSNPYTSASDIYSFSMIMWEFTSGSPPYKYKAHDYHLILSICEGERPEIIENTPKCYIDLMKKCWDLDPSNRPTITMLENIISEWIRCINEYYKINRSEIYMFEVSNINSQLKDNMLEFVKANEVQKQVKNSTTIIQSHSQAHSQAHYTSRKLSKILSDSEGLDCMI</sequence>
<evidence type="ECO:0000256" key="5">
    <source>
        <dbReference type="ARBA" id="ARBA00022840"/>
    </source>
</evidence>
<dbReference type="PROSITE" id="PS50011">
    <property type="entry name" value="PROTEIN_KINASE_DOM"/>
    <property type="match status" value="1"/>
</dbReference>
<dbReference type="AlphaFoldDB" id="A0A8H3L0Z1"/>
<dbReference type="Gene3D" id="1.10.510.10">
    <property type="entry name" value="Transferase(Phosphotransferase) domain 1"/>
    <property type="match status" value="1"/>
</dbReference>
<dbReference type="GO" id="GO:0004709">
    <property type="term" value="F:MAP kinase kinase kinase activity"/>
    <property type="evidence" value="ECO:0007669"/>
    <property type="project" value="TreeGrafter"/>
</dbReference>
<dbReference type="InterPro" id="IPR001245">
    <property type="entry name" value="Ser-Thr/Tyr_kinase_cat_dom"/>
</dbReference>
<evidence type="ECO:0000256" key="1">
    <source>
        <dbReference type="ARBA" id="ARBA00022527"/>
    </source>
</evidence>
<keyword evidence="1" id="KW-0723">Serine/threonine-protein kinase</keyword>
<keyword evidence="5" id="KW-0067">ATP-binding</keyword>
<dbReference type="PANTHER" id="PTHR46716:SF1">
    <property type="entry name" value="MITOGEN-ACTIVATED PROTEIN KINASE KINASE KINASE 7"/>
    <property type="match status" value="1"/>
</dbReference>
<keyword evidence="2" id="KW-0808">Transferase</keyword>
<evidence type="ECO:0000256" key="4">
    <source>
        <dbReference type="ARBA" id="ARBA00022777"/>
    </source>
</evidence>
<feature type="domain" description="Protein kinase" evidence="6">
    <location>
        <begin position="1"/>
        <end position="292"/>
    </location>
</feature>
<dbReference type="SUPFAM" id="SSF56112">
    <property type="entry name" value="Protein kinase-like (PK-like)"/>
    <property type="match status" value="1"/>
</dbReference>